<dbReference type="Pfam" id="PF00188">
    <property type="entry name" value="CAP"/>
    <property type="match status" value="1"/>
</dbReference>
<feature type="compositionally biased region" description="Polar residues" evidence="1">
    <location>
        <begin position="42"/>
        <end position="52"/>
    </location>
</feature>
<evidence type="ECO:0000313" key="3">
    <source>
        <dbReference type="EMBL" id="KKS71134.1"/>
    </source>
</evidence>
<name>A0A0G1BD91_9BACT</name>
<evidence type="ECO:0000256" key="1">
    <source>
        <dbReference type="SAM" id="MobiDB-lite"/>
    </source>
</evidence>
<dbReference type="Gene3D" id="3.40.33.10">
    <property type="entry name" value="CAP"/>
    <property type="match status" value="1"/>
</dbReference>
<feature type="compositionally biased region" description="Low complexity" evidence="1">
    <location>
        <begin position="73"/>
        <end position="89"/>
    </location>
</feature>
<dbReference type="InterPro" id="IPR014044">
    <property type="entry name" value="CAP_dom"/>
</dbReference>
<comment type="caution">
    <text evidence="3">The sequence shown here is derived from an EMBL/GenBank/DDBJ whole genome shotgun (WGS) entry which is preliminary data.</text>
</comment>
<sequence length="330" mass="35818">MRRLFSILFFAGLTVGAVLLFRFTLQEALIDVDIEELARYNAPQSVSDTSKGQKLPLRADTEKTADQEPPQKIDTPTQETTPTFTQTEITDTKKEVNSPPPLTRPSLSATGALTVPGVVAVTNAERTAQGLSSLTLNTKLSNAAAAKLADMFAKQYFAHVGPDGTQPSYWVESAGYIYRLTGENLALGDFSGDTDLVTAWMNSPGHRANILKPEYTEIGVAVGKGMYDGRETWLAVPIFGKPLPNCSLPNKDTQALIATTQQTIKDRQAELTAQKEALDASEPKQGSAYKEKVDIYNALVAEYNTLIGETELLVSEYNVEVSGYNACIEG</sequence>
<feature type="compositionally biased region" description="Basic and acidic residues" evidence="1">
    <location>
        <begin position="57"/>
        <end position="71"/>
    </location>
</feature>
<accession>A0A0G1BD91</accession>
<feature type="domain" description="SCP" evidence="2">
    <location>
        <begin position="120"/>
        <end position="227"/>
    </location>
</feature>
<organism evidence="3 4">
    <name type="scientific">Candidatus Magasanikbacteria bacterium GW2011_GWE2_42_7</name>
    <dbReference type="NCBI Taxonomy" id="1619052"/>
    <lineage>
        <taxon>Bacteria</taxon>
        <taxon>Candidatus Magasanikiibacteriota</taxon>
    </lineage>
</organism>
<feature type="region of interest" description="Disordered" evidence="1">
    <location>
        <begin position="42"/>
        <end position="109"/>
    </location>
</feature>
<reference evidence="3 4" key="1">
    <citation type="journal article" date="2015" name="Nature">
        <title>rRNA introns, odd ribosomes, and small enigmatic genomes across a large radiation of phyla.</title>
        <authorList>
            <person name="Brown C.T."/>
            <person name="Hug L.A."/>
            <person name="Thomas B.C."/>
            <person name="Sharon I."/>
            <person name="Castelle C.J."/>
            <person name="Singh A."/>
            <person name="Wilkins M.J."/>
            <person name="Williams K.H."/>
            <person name="Banfield J.F."/>
        </authorList>
    </citation>
    <scope>NUCLEOTIDE SEQUENCE [LARGE SCALE GENOMIC DNA]</scope>
</reference>
<gene>
    <name evidence="3" type="ORF">UV42_C0036G0030</name>
</gene>
<dbReference type="InterPro" id="IPR035940">
    <property type="entry name" value="CAP_sf"/>
</dbReference>
<dbReference type="EMBL" id="LCEK01000036">
    <property type="protein sequence ID" value="KKS71134.1"/>
    <property type="molecule type" value="Genomic_DNA"/>
</dbReference>
<dbReference type="SUPFAM" id="SSF55797">
    <property type="entry name" value="PR-1-like"/>
    <property type="match status" value="1"/>
</dbReference>
<dbReference type="AlphaFoldDB" id="A0A0G1BD91"/>
<dbReference type="PANTHER" id="PTHR31157">
    <property type="entry name" value="SCP DOMAIN-CONTAINING PROTEIN"/>
    <property type="match status" value="1"/>
</dbReference>
<dbReference type="PANTHER" id="PTHR31157:SF1">
    <property type="entry name" value="SCP DOMAIN-CONTAINING PROTEIN"/>
    <property type="match status" value="1"/>
</dbReference>
<evidence type="ECO:0000313" key="4">
    <source>
        <dbReference type="Proteomes" id="UP000033867"/>
    </source>
</evidence>
<dbReference type="CDD" id="cd05379">
    <property type="entry name" value="CAP_bacterial"/>
    <property type="match status" value="1"/>
</dbReference>
<evidence type="ECO:0000259" key="2">
    <source>
        <dbReference type="Pfam" id="PF00188"/>
    </source>
</evidence>
<protein>
    <submittedName>
        <fullName evidence="3">SCP-like protein</fullName>
    </submittedName>
</protein>
<proteinExistence type="predicted"/>
<dbReference type="Proteomes" id="UP000033867">
    <property type="component" value="Unassembled WGS sequence"/>
</dbReference>